<dbReference type="GO" id="GO:0003676">
    <property type="term" value="F:nucleic acid binding"/>
    <property type="evidence" value="ECO:0007669"/>
    <property type="project" value="InterPro"/>
</dbReference>
<evidence type="ECO:0000313" key="4">
    <source>
        <dbReference type="Proteomes" id="UP000001036"/>
    </source>
</evidence>
<dbReference type="Gene3D" id="3.30.420.10">
    <property type="entry name" value="Ribonuclease H-like superfamily/Ribonuclease H"/>
    <property type="match status" value="1"/>
</dbReference>
<protein>
    <submittedName>
        <fullName evidence="3">Integrase core domain protein</fullName>
    </submittedName>
</protein>
<keyword evidence="4" id="KW-1185">Reference proteome</keyword>
<dbReference type="InterPro" id="IPR012337">
    <property type="entry name" value="RNaseH-like_sf"/>
</dbReference>
<dbReference type="EMBL" id="CP000934">
    <property type="protein sequence ID" value="ACE85667.1"/>
    <property type="molecule type" value="Genomic_DNA"/>
</dbReference>
<keyword evidence="1" id="KW-0472">Membrane</keyword>
<dbReference type="Pfam" id="PF13683">
    <property type="entry name" value="rve_3"/>
    <property type="match status" value="1"/>
</dbReference>
<dbReference type="STRING" id="498211.CJA_2512"/>
<dbReference type="PANTHER" id="PTHR47515:SF2">
    <property type="entry name" value="INTEGRASE CORE DOMAIN PROTEIN"/>
    <property type="match status" value="1"/>
</dbReference>
<evidence type="ECO:0000313" key="3">
    <source>
        <dbReference type="EMBL" id="ACE85667.1"/>
    </source>
</evidence>
<dbReference type="PROSITE" id="PS50994">
    <property type="entry name" value="INTEGRASE"/>
    <property type="match status" value="1"/>
</dbReference>
<evidence type="ECO:0000256" key="1">
    <source>
        <dbReference type="SAM" id="Phobius"/>
    </source>
</evidence>
<feature type="transmembrane region" description="Helical" evidence="1">
    <location>
        <begin position="29"/>
        <end position="48"/>
    </location>
</feature>
<dbReference type="HOGENOM" id="CLU_879084_0_0_6"/>
<dbReference type="eggNOG" id="COG2801">
    <property type="taxonomic scope" value="Bacteria"/>
</dbReference>
<dbReference type="GO" id="GO:0015074">
    <property type="term" value="P:DNA integration"/>
    <property type="evidence" value="ECO:0007669"/>
    <property type="project" value="InterPro"/>
</dbReference>
<organism evidence="3 4">
    <name type="scientific">Cellvibrio japonicus (strain Ueda107)</name>
    <name type="common">Pseudomonas fluorescens subsp. cellulosa</name>
    <dbReference type="NCBI Taxonomy" id="498211"/>
    <lineage>
        <taxon>Bacteria</taxon>
        <taxon>Pseudomonadati</taxon>
        <taxon>Pseudomonadota</taxon>
        <taxon>Gammaproteobacteria</taxon>
        <taxon>Cellvibrionales</taxon>
        <taxon>Cellvibrionaceae</taxon>
        <taxon>Cellvibrio</taxon>
    </lineage>
</organism>
<dbReference type="PANTHER" id="PTHR47515">
    <property type="entry name" value="LOW CALCIUM RESPONSE LOCUS PROTEIN T"/>
    <property type="match status" value="1"/>
</dbReference>
<sequence length="329" mass="38824">MFFYTRDLTNFHARQCPITQNDDLSRSNIMVTIALLLFILLNAISRFIHLRQQRHFFKSKPQNNTTEHIPTGKQRKPDWVKQEIIRLKAFMIHDGGRKIADTFNRLYADKRQMTVGKTFVYNTIQKHRYDIRVLRKKIKNKKPRTLPRNFVWSMDLTRITDNQHQPHNVFGIIDSGTRACLYLDKVQTKASITLLRCLLDTIENLGKPRAIRTDNEAVFTSRLFRFGLWILNIKHQRTEVCCPWMNGKIERFFGTLKRKLQHYTIHSAETVANDLAVYRFWYNHIRTHQYLNGRTPAEAWGKQTLNLNNQPIGFSAWDSALTGYYLPPS</sequence>
<dbReference type="InterPro" id="IPR036397">
    <property type="entry name" value="RNaseH_sf"/>
</dbReference>
<name>B3PKZ8_CELJU</name>
<dbReference type="KEGG" id="cja:CJA_2512"/>
<reference evidence="3 4" key="1">
    <citation type="journal article" date="2008" name="J. Bacteriol.">
        <title>Insights into plant cell wall degradation from the genome sequence of the soil bacterium Cellvibrio japonicus.</title>
        <authorList>
            <person name="Deboy R.T."/>
            <person name="Mongodin E.F."/>
            <person name="Fouts D.E."/>
            <person name="Tailford L.E."/>
            <person name="Khouri H."/>
            <person name="Emerson J.B."/>
            <person name="Mohamoud Y."/>
            <person name="Watkins K."/>
            <person name="Henrissat B."/>
            <person name="Gilbert H.J."/>
            <person name="Nelson K.E."/>
        </authorList>
    </citation>
    <scope>NUCLEOTIDE SEQUENCE [LARGE SCALE GENOMIC DNA]</scope>
    <source>
        <strain evidence="3 4">Ueda107</strain>
    </source>
</reference>
<dbReference type="InterPro" id="IPR001584">
    <property type="entry name" value="Integrase_cat-core"/>
</dbReference>
<evidence type="ECO:0000259" key="2">
    <source>
        <dbReference type="PROSITE" id="PS50994"/>
    </source>
</evidence>
<dbReference type="Proteomes" id="UP000001036">
    <property type="component" value="Chromosome"/>
</dbReference>
<keyword evidence="1" id="KW-0812">Transmembrane</keyword>
<feature type="domain" description="Integrase catalytic" evidence="2">
    <location>
        <begin position="143"/>
        <end position="304"/>
    </location>
</feature>
<proteinExistence type="predicted"/>
<accession>B3PKZ8</accession>
<gene>
    <name evidence="3" type="ordered locus">CJA_2512</name>
</gene>
<keyword evidence="1" id="KW-1133">Transmembrane helix</keyword>
<dbReference type="AlphaFoldDB" id="B3PKZ8"/>
<dbReference type="SUPFAM" id="SSF53098">
    <property type="entry name" value="Ribonuclease H-like"/>
    <property type="match status" value="1"/>
</dbReference>